<dbReference type="PANTHER" id="PTHR21660">
    <property type="entry name" value="THIOESTERASE SUPERFAMILY MEMBER-RELATED"/>
    <property type="match status" value="1"/>
</dbReference>
<comment type="caution">
    <text evidence="2">The sequence shown here is derived from an EMBL/GenBank/DDBJ whole genome shotgun (WGS) entry which is preliminary data.</text>
</comment>
<evidence type="ECO:0000256" key="1">
    <source>
        <dbReference type="ARBA" id="ARBA00022801"/>
    </source>
</evidence>
<dbReference type="Gene3D" id="3.10.129.10">
    <property type="entry name" value="Hotdog Thioesterase"/>
    <property type="match status" value="1"/>
</dbReference>
<dbReference type="Proteomes" id="UP001202328">
    <property type="component" value="Unassembled WGS sequence"/>
</dbReference>
<keyword evidence="3" id="KW-1185">Reference proteome</keyword>
<dbReference type="PANTHER" id="PTHR21660:SF1">
    <property type="entry name" value="ACYL-COENZYME A THIOESTERASE 13"/>
    <property type="match status" value="1"/>
</dbReference>
<proteinExistence type="predicted"/>
<dbReference type="InterPro" id="IPR039298">
    <property type="entry name" value="ACOT13"/>
</dbReference>
<sequence>MTGNDEEISTIPIQIARDWLESTARGQTGCEIDRQALQNLYSVHVQKGLIQCNFIVPKSLSDRDGNWRVGAIATLIDLIGASVDLNISFFSTVKVQRLKLKYWEIKRNLFSFTVVIKKKEHGDLVFLFLFFVLIQSAGLRSPRGDLVAIGKQWISLYDLNHKSKL</sequence>
<dbReference type="AlphaFoldDB" id="A0AAD4XIQ4"/>
<evidence type="ECO:0000313" key="3">
    <source>
        <dbReference type="Proteomes" id="UP001202328"/>
    </source>
</evidence>
<name>A0AAD4XIQ4_9MAGN</name>
<protein>
    <submittedName>
        <fullName evidence="2">Uncharacterized protein</fullName>
    </submittedName>
</protein>
<reference evidence="2" key="1">
    <citation type="submission" date="2022-04" db="EMBL/GenBank/DDBJ databases">
        <title>A functionally conserved STORR gene fusion in Papaver species that diverged 16.8 million years ago.</title>
        <authorList>
            <person name="Catania T."/>
        </authorList>
    </citation>
    <scope>NUCLEOTIDE SEQUENCE</scope>
    <source>
        <strain evidence="2">S-188037</strain>
    </source>
</reference>
<accession>A0AAD4XIQ4</accession>
<evidence type="ECO:0000313" key="2">
    <source>
        <dbReference type="EMBL" id="KAI3921236.1"/>
    </source>
</evidence>
<organism evidence="2 3">
    <name type="scientific">Papaver atlanticum</name>
    <dbReference type="NCBI Taxonomy" id="357466"/>
    <lineage>
        <taxon>Eukaryota</taxon>
        <taxon>Viridiplantae</taxon>
        <taxon>Streptophyta</taxon>
        <taxon>Embryophyta</taxon>
        <taxon>Tracheophyta</taxon>
        <taxon>Spermatophyta</taxon>
        <taxon>Magnoliopsida</taxon>
        <taxon>Ranunculales</taxon>
        <taxon>Papaveraceae</taxon>
        <taxon>Papaveroideae</taxon>
        <taxon>Papaver</taxon>
    </lineage>
</organism>
<gene>
    <name evidence="2" type="ORF">MKW98_029978</name>
</gene>
<keyword evidence="1" id="KW-0378">Hydrolase</keyword>
<dbReference type="EMBL" id="JAJJMB010008742">
    <property type="protein sequence ID" value="KAI3921236.1"/>
    <property type="molecule type" value="Genomic_DNA"/>
</dbReference>
<dbReference type="GO" id="GO:0047617">
    <property type="term" value="F:fatty acyl-CoA hydrolase activity"/>
    <property type="evidence" value="ECO:0007669"/>
    <property type="project" value="InterPro"/>
</dbReference>